<reference evidence="1 2" key="1">
    <citation type="submission" date="2018-10" db="EMBL/GenBank/DDBJ databases">
        <title>The genome of Streptomyces dangxiongensis Z022.</title>
        <authorList>
            <person name="Zhang B."/>
        </authorList>
    </citation>
    <scope>NUCLEOTIDE SEQUENCE [LARGE SCALE GENOMIC DNA]</scope>
    <source>
        <strain evidence="1 2">Z022</strain>
    </source>
</reference>
<proteinExistence type="predicted"/>
<dbReference type="RefSeq" id="WP_121788510.1">
    <property type="nucleotide sequence ID" value="NZ_CP033073.1"/>
</dbReference>
<evidence type="ECO:0000313" key="1">
    <source>
        <dbReference type="EMBL" id="AYN41069.1"/>
    </source>
</evidence>
<dbReference type="AlphaFoldDB" id="A0A3G2JKG1"/>
<keyword evidence="2" id="KW-1185">Reference proteome</keyword>
<name>A0A3G2JKG1_9ACTN</name>
<protein>
    <submittedName>
        <fullName evidence="1">Uncharacterized protein</fullName>
    </submittedName>
</protein>
<evidence type="ECO:0000313" key="2">
    <source>
        <dbReference type="Proteomes" id="UP000268329"/>
    </source>
</evidence>
<sequence>MLAATVMAGTVAGASAADGSPTTPAESAPHIVSAAQYTEEGGADPQSMAPVGEVSPAQGASVQELTNLLAKTTGLDLLQAPAVADYEKVGQSLTFSLGDENVVRPLNITRLTVHGDVPSSVLSSDGDTTQTTTLPSGSQLFTAVGDDGVRVSTLSRDGQLTQWEAPAISAQHTYSTEDLVRWATTVDEQNVPASHSPTPGVTRAAKPHCQLIHSNAPYLHGGYTHIQADAQMLCNQRGKGNFEASLRQYQGLSIWRTKDVRGYTNTQGQNFSLLLHYDCSRLTTSGWIYREDIGNATLRNGNGYWGDHNVWSKTATIHCA</sequence>
<dbReference type="EMBL" id="CP033073">
    <property type="protein sequence ID" value="AYN41069.1"/>
    <property type="molecule type" value="Genomic_DNA"/>
</dbReference>
<gene>
    <name evidence="1" type="ORF">D9753_21795</name>
</gene>
<organism evidence="1 2">
    <name type="scientific">Streptomyces dangxiongensis</name>
    <dbReference type="NCBI Taxonomy" id="1442032"/>
    <lineage>
        <taxon>Bacteria</taxon>
        <taxon>Bacillati</taxon>
        <taxon>Actinomycetota</taxon>
        <taxon>Actinomycetes</taxon>
        <taxon>Kitasatosporales</taxon>
        <taxon>Streptomycetaceae</taxon>
        <taxon>Streptomyces</taxon>
    </lineage>
</organism>
<dbReference type="Proteomes" id="UP000268329">
    <property type="component" value="Chromosome"/>
</dbReference>
<accession>A0A3G2JKG1</accession>
<dbReference type="KEGG" id="sdd:D9753_21795"/>